<dbReference type="Proteomes" id="UP001204439">
    <property type="component" value="Unassembled WGS sequence"/>
</dbReference>
<evidence type="ECO:0008006" key="3">
    <source>
        <dbReference type="Google" id="ProtNLM"/>
    </source>
</evidence>
<feature type="non-terminal residue" evidence="1">
    <location>
        <position position="1"/>
    </location>
</feature>
<evidence type="ECO:0000313" key="2">
    <source>
        <dbReference type="Proteomes" id="UP001204439"/>
    </source>
</evidence>
<dbReference type="EMBL" id="JAMXLT020000034">
    <property type="protein sequence ID" value="MDW8550515.1"/>
    <property type="molecule type" value="Genomic_DNA"/>
</dbReference>
<proteinExistence type="predicted"/>
<name>A0ABU4JLD7_9FLAO</name>
<evidence type="ECO:0000313" key="1">
    <source>
        <dbReference type="EMBL" id="MDW8550515.1"/>
    </source>
</evidence>
<sequence>FTTAELYLLSVALVLLSRVTDVIRYAALWCPDFPTQNEFGSTSHASLSCKSTKYCLTLIWNVNLLLGKAHPGWNGMFELILKMALDTAVAFQDSE</sequence>
<gene>
    <name evidence="1" type="ORF">NG800_016425</name>
</gene>
<protein>
    <recommendedName>
        <fullName evidence="3">Transposase</fullName>
    </recommendedName>
</protein>
<organism evidence="1 2">
    <name type="scientific">Epilithonimonas ginsengisoli</name>
    <dbReference type="NCBI Taxonomy" id="1245592"/>
    <lineage>
        <taxon>Bacteria</taxon>
        <taxon>Pseudomonadati</taxon>
        <taxon>Bacteroidota</taxon>
        <taxon>Flavobacteriia</taxon>
        <taxon>Flavobacteriales</taxon>
        <taxon>Weeksellaceae</taxon>
        <taxon>Chryseobacterium group</taxon>
        <taxon>Epilithonimonas</taxon>
    </lineage>
</organism>
<reference evidence="1 2" key="1">
    <citation type="submission" date="2023-11" db="EMBL/GenBank/DDBJ databases">
        <title>First isolation, identification, and characterization of non-pathogenic Epilithonimonas ginsengisoli isolated from diseased farmed rainbow trout (Oncorhynchus mykiss) in Chile.</title>
        <authorList>
            <person name="Miranda C.D."/>
            <person name="Irgang R."/>
            <person name="Concha C."/>
            <person name="Rojas R."/>
            <person name="Avendano R."/>
        </authorList>
    </citation>
    <scope>NUCLEOTIDE SEQUENCE [LARGE SCALE GENOMIC DNA]</scope>
    <source>
        <strain evidence="1 2">FP99</strain>
    </source>
</reference>
<keyword evidence="2" id="KW-1185">Reference proteome</keyword>
<comment type="caution">
    <text evidence="1">The sequence shown here is derived from an EMBL/GenBank/DDBJ whole genome shotgun (WGS) entry which is preliminary data.</text>
</comment>
<accession>A0ABU4JLD7</accession>
<dbReference type="RefSeq" id="WP_318767759.1">
    <property type="nucleotide sequence ID" value="NZ_JAMXLT020000034.1"/>
</dbReference>